<keyword evidence="4" id="KW-0964">Secreted</keyword>
<keyword evidence="6 9" id="KW-0326">Glycosidase</keyword>
<dbReference type="eggNOG" id="ENOG502QUS3">
    <property type="taxonomic scope" value="Eukaryota"/>
</dbReference>
<evidence type="ECO:0000256" key="3">
    <source>
        <dbReference type="ARBA" id="ARBA00022512"/>
    </source>
</evidence>
<name>A0A0J8BR09_BETVV</name>
<evidence type="ECO:0000256" key="8">
    <source>
        <dbReference type="PROSITE-ProRule" id="PRU10052"/>
    </source>
</evidence>
<comment type="similarity">
    <text evidence="2 9">Belongs to the glycosyl hydrolase 28 family.</text>
</comment>
<dbReference type="AlphaFoldDB" id="A0A0J8BR09"/>
<dbReference type="SUPFAM" id="SSF51126">
    <property type="entry name" value="Pectin lyase-like"/>
    <property type="match status" value="1"/>
</dbReference>
<evidence type="ECO:0000256" key="4">
    <source>
        <dbReference type="ARBA" id="ARBA00022525"/>
    </source>
</evidence>
<evidence type="ECO:0000313" key="12">
    <source>
        <dbReference type="Proteomes" id="UP000035740"/>
    </source>
</evidence>
<dbReference type="GO" id="GO:0005975">
    <property type="term" value="P:carbohydrate metabolic process"/>
    <property type="evidence" value="ECO:0007669"/>
    <property type="project" value="InterPro"/>
</dbReference>
<dbReference type="GO" id="GO:0071555">
    <property type="term" value="P:cell wall organization"/>
    <property type="evidence" value="ECO:0007669"/>
    <property type="project" value="UniProtKB-KW"/>
</dbReference>
<evidence type="ECO:0000313" key="11">
    <source>
        <dbReference type="EMBL" id="KMT02419.1"/>
    </source>
</evidence>
<dbReference type="Gramene" id="KMT02419">
    <property type="protein sequence ID" value="KMT02419"/>
    <property type="gene ID" value="BVRB_9g204800"/>
</dbReference>
<dbReference type="Pfam" id="PF00295">
    <property type="entry name" value="Glyco_hydro_28"/>
    <property type="match status" value="1"/>
</dbReference>
<evidence type="ECO:0000256" key="9">
    <source>
        <dbReference type="RuleBase" id="RU361169"/>
    </source>
</evidence>
<dbReference type="InterPro" id="IPR012334">
    <property type="entry name" value="Pectin_lyas_fold"/>
</dbReference>
<sequence length="409" mass="43977">MISFKFIIVGAVFLCTYLLTCIKNSESAIISNFNVVNYGAKCDGKTDDGKPILEAWKQACNSNIASTVVIPPGNYILGPVDFQGPCKAAVTVRVEGYLRAPSMLDVFKLRDGWIVFRDISGLTIEGGGTFDGQGMIAWKENNCAKSGSCSMPTNIRFTGITNGEVNNITSLDSKMFHMNIIKCNYMTFKGITIDAPVSSPNTDGIHIGRSSMINITGATIRTGDDCVSLGDGSQHISINNITCGPGHGISVGSLGKYPGEQPVVGVIVRNCTLVNTMNGLRVKTWPNSFNGIASGLHFQDIIIDNVSNPVLIDQDYCPDDLCKLQVPSKVKVSDVLFKNIKGTSATKMAIQLKCSKIMPCENVTLDDIDLCYLGNKGNNRNTTSTATSECFNVRPAIMGKLSPPPCLKS</sequence>
<dbReference type="PANTHER" id="PTHR31375">
    <property type="match status" value="1"/>
</dbReference>
<evidence type="ECO:0000256" key="1">
    <source>
        <dbReference type="ARBA" id="ARBA00004191"/>
    </source>
</evidence>
<keyword evidence="7" id="KW-0961">Cell wall biogenesis/degradation</keyword>
<keyword evidence="3" id="KW-0134">Cell wall</keyword>
<dbReference type="FunFam" id="2.160.20.10:FF:000004">
    <property type="entry name" value="Pectin lyase-like superfamily protein"/>
    <property type="match status" value="1"/>
</dbReference>
<keyword evidence="10" id="KW-0732">Signal</keyword>
<dbReference type="InterPro" id="IPR006626">
    <property type="entry name" value="PbH1"/>
</dbReference>
<feature type="chain" id="PRO_5005294715" description="Polygalacturonase" evidence="10">
    <location>
        <begin position="28"/>
        <end position="409"/>
    </location>
</feature>
<dbReference type="InterPro" id="IPR000743">
    <property type="entry name" value="Glyco_hydro_28"/>
</dbReference>
<dbReference type="OrthoDB" id="187139at2759"/>
<feature type="signal peptide" evidence="10">
    <location>
        <begin position="1"/>
        <end position="27"/>
    </location>
</feature>
<proteinExistence type="inferred from homology"/>
<evidence type="ECO:0000256" key="2">
    <source>
        <dbReference type="ARBA" id="ARBA00008834"/>
    </source>
</evidence>
<organism evidence="11 12">
    <name type="scientific">Beta vulgaris subsp. vulgaris</name>
    <name type="common">Beet</name>
    <dbReference type="NCBI Taxonomy" id="3555"/>
    <lineage>
        <taxon>Eukaryota</taxon>
        <taxon>Viridiplantae</taxon>
        <taxon>Streptophyta</taxon>
        <taxon>Embryophyta</taxon>
        <taxon>Tracheophyta</taxon>
        <taxon>Spermatophyta</taxon>
        <taxon>Magnoliopsida</taxon>
        <taxon>eudicotyledons</taxon>
        <taxon>Gunneridae</taxon>
        <taxon>Pentapetalae</taxon>
        <taxon>Caryophyllales</taxon>
        <taxon>Chenopodiaceae</taxon>
        <taxon>Betoideae</taxon>
        <taxon>Beta</taxon>
    </lineage>
</organism>
<evidence type="ECO:0000256" key="7">
    <source>
        <dbReference type="ARBA" id="ARBA00023316"/>
    </source>
</evidence>
<evidence type="ECO:0000256" key="6">
    <source>
        <dbReference type="ARBA" id="ARBA00023295"/>
    </source>
</evidence>
<keyword evidence="5 9" id="KW-0378">Hydrolase</keyword>
<dbReference type="InterPro" id="IPR011050">
    <property type="entry name" value="Pectin_lyase_fold/virulence"/>
</dbReference>
<protein>
    <recommendedName>
        <fullName evidence="13">Polygalacturonase</fullName>
    </recommendedName>
</protein>
<dbReference type="PROSITE" id="PS00502">
    <property type="entry name" value="POLYGALACTURONASE"/>
    <property type="match status" value="1"/>
</dbReference>
<dbReference type="SMART" id="SM00710">
    <property type="entry name" value="PbH1"/>
    <property type="match status" value="5"/>
</dbReference>
<evidence type="ECO:0000256" key="10">
    <source>
        <dbReference type="SAM" id="SignalP"/>
    </source>
</evidence>
<reference evidence="11 12" key="1">
    <citation type="journal article" date="2014" name="Nature">
        <title>The genome of the recently domesticated crop plant sugar beet (Beta vulgaris).</title>
        <authorList>
            <person name="Dohm J.C."/>
            <person name="Minoche A.E."/>
            <person name="Holtgrawe D."/>
            <person name="Capella-Gutierrez S."/>
            <person name="Zakrzewski F."/>
            <person name="Tafer H."/>
            <person name="Rupp O."/>
            <person name="Sorensen T.R."/>
            <person name="Stracke R."/>
            <person name="Reinhardt R."/>
            <person name="Goesmann A."/>
            <person name="Kraft T."/>
            <person name="Schulz B."/>
            <person name="Stadler P.F."/>
            <person name="Schmidt T."/>
            <person name="Gabaldon T."/>
            <person name="Lehrach H."/>
            <person name="Weisshaar B."/>
            <person name="Himmelbauer H."/>
        </authorList>
    </citation>
    <scope>NUCLEOTIDE SEQUENCE [LARGE SCALE GENOMIC DNA]</scope>
    <source>
        <tissue evidence="11">Taproot</tissue>
    </source>
</reference>
<dbReference type="Gene3D" id="2.160.20.10">
    <property type="entry name" value="Single-stranded right-handed beta-helix, Pectin lyase-like"/>
    <property type="match status" value="1"/>
</dbReference>
<gene>
    <name evidence="11" type="ORF">BVRB_9g204800</name>
</gene>
<accession>A0A0J8BR09</accession>
<dbReference type="EMBL" id="KQ090174">
    <property type="protein sequence ID" value="KMT02419.1"/>
    <property type="molecule type" value="Genomic_DNA"/>
</dbReference>
<dbReference type="Proteomes" id="UP000035740">
    <property type="component" value="Chromosome 9"/>
</dbReference>
<feature type="active site" evidence="8">
    <location>
        <position position="247"/>
    </location>
</feature>
<dbReference type="OMA" id="AWKENNC"/>
<comment type="subcellular location">
    <subcellularLocation>
        <location evidence="1">Secreted</location>
        <location evidence="1">Cell wall</location>
    </subcellularLocation>
</comment>
<keyword evidence="12" id="KW-1185">Reference proteome</keyword>
<dbReference type="GO" id="GO:0004650">
    <property type="term" value="F:polygalacturonase activity"/>
    <property type="evidence" value="ECO:0007669"/>
    <property type="project" value="InterPro"/>
</dbReference>
<evidence type="ECO:0000256" key="5">
    <source>
        <dbReference type="ARBA" id="ARBA00022801"/>
    </source>
</evidence>
<evidence type="ECO:0008006" key="13">
    <source>
        <dbReference type="Google" id="ProtNLM"/>
    </source>
</evidence>